<dbReference type="InterPro" id="IPR036188">
    <property type="entry name" value="FAD/NAD-bd_sf"/>
</dbReference>
<dbReference type="STRING" id="2594813.A0A395MK97"/>
<sequence length="88" mass="9502">MVYSRPEVEIRQAIMDEALSHHATSSCRMGPKGGKNCCVDSEFNVNGFGGLRVVDVSVFPRTPGGFPAAPTFMIGQKAFGEILRSINI</sequence>
<evidence type="ECO:0000313" key="4">
    <source>
        <dbReference type="Proteomes" id="UP000265631"/>
    </source>
</evidence>
<dbReference type="Gene3D" id="3.50.50.60">
    <property type="entry name" value="FAD/NAD(P)-binding domain"/>
    <property type="match status" value="1"/>
</dbReference>
<protein>
    <recommendedName>
        <fullName evidence="2">Glucose-methanol-choline oxidoreductase C-terminal domain-containing protein</fullName>
    </recommendedName>
</protein>
<comment type="similarity">
    <text evidence="1">Belongs to the GMC oxidoreductase family.</text>
</comment>
<keyword evidence="4" id="KW-1185">Reference proteome</keyword>
<dbReference type="PANTHER" id="PTHR11552:SF80">
    <property type="entry name" value="GMC OXIDOREDUCTASE"/>
    <property type="match status" value="1"/>
</dbReference>
<dbReference type="EMBL" id="PXXK01000235">
    <property type="protein sequence ID" value="RFN47763.1"/>
    <property type="molecule type" value="Genomic_DNA"/>
</dbReference>
<feature type="domain" description="Glucose-methanol-choline oxidoreductase C-terminal" evidence="2">
    <location>
        <begin position="9"/>
        <end position="75"/>
    </location>
</feature>
<reference evidence="3 4" key="1">
    <citation type="journal article" date="2018" name="PLoS Pathog.">
        <title>Evolution of structural diversity of trichothecenes, a family of toxins produced by plant pathogenic and entomopathogenic fungi.</title>
        <authorList>
            <person name="Proctor R.H."/>
            <person name="McCormick S.P."/>
            <person name="Kim H.S."/>
            <person name="Cardoza R.E."/>
            <person name="Stanley A.M."/>
            <person name="Lindo L."/>
            <person name="Kelly A."/>
            <person name="Brown D.W."/>
            <person name="Lee T."/>
            <person name="Vaughan M.M."/>
            <person name="Alexander N.J."/>
            <person name="Busman M."/>
            <person name="Gutierrez S."/>
        </authorList>
    </citation>
    <scope>NUCLEOTIDE SEQUENCE [LARGE SCALE GENOMIC DNA]</scope>
    <source>
        <strain evidence="3 4">NRRL 13405</strain>
    </source>
</reference>
<dbReference type="Gene3D" id="3.30.560.10">
    <property type="entry name" value="Glucose Oxidase, domain 3"/>
    <property type="match status" value="1"/>
</dbReference>
<gene>
    <name evidence="3" type="ORF">FIE12Z_7959</name>
</gene>
<evidence type="ECO:0000259" key="2">
    <source>
        <dbReference type="Pfam" id="PF05199"/>
    </source>
</evidence>
<dbReference type="Proteomes" id="UP000265631">
    <property type="component" value="Unassembled WGS sequence"/>
</dbReference>
<evidence type="ECO:0000313" key="3">
    <source>
        <dbReference type="EMBL" id="RFN47763.1"/>
    </source>
</evidence>
<dbReference type="InterPro" id="IPR012132">
    <property type="entry name" value="GMC_OxRdtase"/>
</dbReference>
<organism evidence="3 4">
    <name type="scientific">Fusarium flagelliforme</name>
    <dbReference type="NCBI Taxonomy" id="2675880"/>
    <lineage>
        <taxon>Eukaryota</taxon>
        <taxon>Fungi</taxon>
        <taxon>Dikarya</taxon>
        <taxon>Ascomycota</taxon>
        <taxon>Pezizomycotina</taxon>
        <taxon>Sordariomycetes</taxon>
        <taxon>Hypocreomycetidae</taxon>
        <taxon>Hypocreales</taxon>
        <taxon>Nectriaceae</taxon>
        <taxon>Fusarium</taxon>
        <taxon>Fusarium incarnatum-equiseti species complex</taxon>
    </lineage>
</organism>
<evidence type="ECO:0000256" key="1">
    <source>
        <dbReference type="ARBA" id="ARBA00010790"/>
    </source>
</evidence>
<comment type="caution">
    <text evidence="3">The sequence shown here is derived from an EMBL/GenBank/DDBJ whole genome shotgun (WGS) entry which is preliminary data.</text>
</comment>
<dbReference type="PANTHER" id="PTHR11552">
    <property type="entry name" value="GLUCOSE-METHANOL-CHOLINE GMC OXIDOREDUCTASE"/>
    <property type="match status" value="1"/>
</dbReference>
<dbReference type="InterPro" id="IPR007867">
    <property type="entry name" value="GMC_OxRtase_C"/>
</dbReference>
<dbReference type="SUPFAM" id="SSF51905">
    <property type="entry name" value="FAD/NAD(P)-binding domain"/>
    <property type="match status" value="1"/>
</dbReference>
<accession>A0A395MK97</accession>
<dbReference type="Pfam" id="PF05199">
    <property type="entry name" value="GMC_oxred_C"/>
    <property type="match status" value="1"/>
</dbReference>
<dbReference type="GO" id="GO:0050660">
    <property type="term" value="F:flavin adenine dinucleotide binding"/>
    <property type="evidence" value="ECO:0007669"/>
    <property type="project" value="InterPro"/>
</dbReference>
<proteinExistence type="inferred from homology"/>
<dbReference type="GO" id="GO:0016614">
    <property type="term" value="F:oxidoreductase activity, acting on CH-OH group of donors"/>
    <property type="evidence" value="ECO:0007669"/>
    <property type="project" value="InterPro"/>
</dbReference>
<dbReference type="AlphaFoldDB" id="A0A395MK97"/>
<name>A0A395MK97_9HYPO</name>